<accession>A0A7S1FUX7</accession>
<dbReference type="EMBL" id="HBFR01022171">
    <property type="protein sequence ID" value="CAD8888751.1"/>
    <property type="molecule type" value="Transcribed_RNA"/>
</dbReference>
<name>A0A7S1FUX7_9STRA</name>
<sequence>MFWSKQGCRESYLKKILGTSIMLHCVWYTSGHPLHVSVFSTIDGCDRVRNDGWGEKEANTSSVTFSIYAKQYNCDNCWDTCDETFEVGDLQGKNVHGIGLKSIYIPEGYVARTYLECNADYLYESPQYVSTLRSGCNVIDGSSSFFFHKEKETTAVFSEPNCMETSINVGHMSLATFSIEVEQFNCHNCWDSCLEKFDDGTPTHGDKGSLVESIYVPVGYVARAYSDCLADFNYETINFVTEFESGCSNVPKGVSTFRFEKKRSTAIVYNTNDGCEKQVDEATNPFQLSVSTSYKQFYCESCFDSCDEYFINGSPTQDEVKSIYIPDGWWAKAFQNCNSDHEYSDPGYVGILKSGCHVLNGIQSFQFVEPQNLVTVYNTIDGCQEGFDSPDAKLSFPTSIESKSCHDCWDSCGETFEDGSEVHTAYGSRVRSIYIPPGYMVKTYGTCNADFQISRGKQRYKATLGSGCHALDWTTSSFHFFPMV</sequence>
<organism evidence="1">
    <name type="scientific">Corethron hystrix</name>
    <dbReference type="NCBI Taxonomy" id="216773"/>
    <lineage>
        <taxon>Eukaryota</taxon>
        <taxon>Sar</taxon>
        <taxon>Stramenopiles</taxon>
        <taxon>Ochrophyta</taxon>
        <taxon>Bacillariophyta</taxon>
        <taxon>Coscinodiscophyceae</taxon>
        <taxon>Corethrophycidae</taxon>
        <taxon>Corethrales</taxon>
        <taxon>Corethraceae</taxon>
        <taxon>Corethron</taxon>
    </lineage>
</organism>
<dbReference type="AlphaFoldDB" id="A0A7S1FUX7"/>
<proteinExistence type="predicted"/>
<protein>
    <submittedName>
        <fullName evidence="1">Uncharacterized protein</fullName>
    </submittedName>
</protein>
<reference evidence="1" key="1">
    <citation type="submission" date="2021-01" db="EMBL/GenBank/DDBJ databases">
        <authorList>
            <person name="Corre E."/>
            <person name="Pelletier E."/>
            <person name="Niang G."/>
            <person name="Scheremetjew M."/>
            <person name="Finn R."/>
            <person name="Kale V."/>
            <person name="Holt S."/>
            <person name="Cochrane G."/>
            <person name="Meng A."/>
            <person name="Brown T."/>
            <person name="Cohen L."/>
        </authorList>
    </citation>
    <scope>NUCLEOTIDE SEQUENCE</scope>
    <source>
        <strain evidence="1">308</strain>
    </source>
</reference>
<evidence type="ECO:0000313" key="1">
    <source>
        <dbReference type="EMBL" id="CAD8888751.1"/>
    </source>
</evidence>
<gene>
    <name evidence="1" type="ORF">CHYS00102_LOCUS15951</name>
</gene>